<comment type="caution">
    <text evidence="3">The sequence shown here is derived from an EMBL/GenBank/DDBJ whole genome shotgun (WGS) entry which is preliminary data.</text>
</comment>
<proteinExistence type="predicted"/>
<dbReference type="Gene3D" id="2.60.120.200">
    <property type="match status" value="1"/>
</dbReference>
<dbReference type="Pfam" id="PF13385">
    <property type="entry name" value="Laminin_G_3"/>
    <property type="match status" value="1"/>
</dbReference>
<dbReference type="InterPro" id="IPR013320">
    <property type="entry name" value="ConA-like_dom_sf"/>
</dbReference>
<evidence type="ECO:0000313" key="3">
    <source>
        <dbReference type="EMBL" id="OGZ05876.1"/>
    </source>
</evidence>
<reference evidence="3 4" key="1">
    <citation type="journal article" date="2016" name="Nat. Commun.">
        <title>Thousands of microbial genomes shed light on interconnected biogeochemical processes in an aquifer system.</title>
        <authorList>
            <person name="Anantharaman K."/>
            <person name="Brown C.T."/>
            <person name="Hug L.A."/>
            <person name="Sharon I."/>
            <person name="Castelle C.J."/>
            <person name="Probst A.J."/>
            <person name="Thomas B.C."/>
            <person name="Singh A."/>
            <person name="Wilkins M.J."/>
            <person name="Karaoz U."/>
            <person name="Brodie E.L."/>
            <person name="Williams K.H."/>
            <person name="Hubbard S.S."/>
            <person name="Banfield J.F."/>
        </authorList>
    </citation>
    <scope>NUCLEOTIDE SEQUENCE [LARGE SCALE GENOMIC DNA]</scope>
</reference>
<dbReference type="InterPro" id="IPR002477">
    <property type="entry name" value="Peptidoglycan-bd-like"/>
</dbReference>
<gene>
    <name evidence="3" type="ORF">A2845_03675</name>
</gene>
<feature type="signal peptide" evidence="1">
    <location>
        <begin position="1"/>
        <end position="24"/>
    </location>
</feature>
<evidence type="ECO:0000259" key="2">
    <source>
        <dbReference type="Pfam" id="PF01471"/>
    </source>
</evidence>
<evidence type="ECO:0000313" key="4">
    <source>
        <dbReference type="Proteomes" id="UP000177122"/>
    </source>
</evidence>
<keyword evidence="1" id="KW-0732">Signal</keyword>
<sequence>MKIIKQFGLCAAAAFFIVATPAFAATSDYTNFWSFDDAAGHSVADTGGQHGVITGSSTGLGWASGKIGTSLGMDGLTGEGVTLPNGFLTGSQGTLSTWFRIEELSDRNVIFSGKSTSDNNIYVLLSIDRDGRPQMQFRTDPTGSDHKAQGVAILNRNEWYNLVLTANTVSYKMYVNGIELAVAGENIGRWFPDFTNQTLSYRIGASEAYPLVGSWNGMLDEVRIYNRVLTQDDVTALYEEGNAGRPTAPLSIRPVLSFTISSETIMPKDAVTLSWSSANVDTCSASGDWSGVLLLSGSRVMSDISTDAAYSMTCTGKGGPIESTVRVHVGTSSEGAAVGSEPPTVPGVVLPFVPTVSETPLFVHDLSVGVRGGDVKQMQLLLIQDGVLADGLSSGYFGTLTKEAVMKFQEKRGVPATGYVGPLTRGVLNTLGRGTLTVTVVTPTTEPAGSVTLTAGSGLSNAEIDTKIAAIMKLIAELQKQLAVLRAGN</sequence>
<dbReference type="SUPFAM" id="SSF49899">
    <property type="entry name" value="Concanavalin A-like lectins/glucanases"/>
    <property type="match status" value="1"/>
</dbReference>
<feature type="domain" description="Peptidoglycan binding-like" evidence="2">
    <location>
        <begin position="371"/>
        <end position="428"/>
    </location>
</feature>
<dbReference type="InterPro" id="IPR036366">
    <property type="entry name" value="PGBDSf"/>
</dbReference>
<name>A0A1G2CWY2_9BACT</name>
<protein>
    <recommendedName>
        <fullName evidence="2">Peptidoglycan binding-like domain-containing protein</fullName>
    </recommendedName>
</protein>
<feature type="chain" id="PRO_5009582425" description="Peptidoglycan binding-like domain-containing protein" evidence="1">
    <location>
        <begin position="25"/>
        <end position="489"/>
    </location>
</feature>
<organism evidence="3 4">
    <name type="scientific">Candidatus Lloydbacteria bacterium RIFCSPHIGHO2_01_FULL_49_22</name>
    <dbReference type="NCBI Taxonomy" id="1798658"/>
    <lineage>
        <taxon>Bacteria</taxon>
        <taxon>Candidatus Lloydiibacteriota</taxon>
    </lineage>
</organism>
<dbReference type="Gene3D" id="1.10.101.10">
    <property type="entry name" value="PGBD-like superfamily/PGBD"/>
    <property type="match status" value="1"/>
</dbReference>
<evidence type="ECO:0000256" key="1">
    <source>
        <dbReference type="SAM" id="SignalP"/>
    </source>
</evidence>
<dbReference type="SUPFAM" id="SSF47090">
    <property type="entry name" value="PGBD-like"/>
    <property type="match status" value="1"/>
</dbReference>
<dbReference type="Proteomes" id="UP000177122">
    <property type="component" value="Unassembled WGS sequence"/>
</dbReference>
<dbReference type="AlphaFoldDB" id="A0A1G2CWY2"/>
<dbReference type="Pfam" id="PF01471">
    <property type="entry name" value="PG_binding_1"/>
    <property type="match status" value="1"/>
</dbReference>
<dbReference type="EMBL" id="MHLI01000006">
    <property type="protein sequence ID" value="OGZ05876.1"/>
    <property type="molecule type" value="Genomic_DNA"/>
</dbReference>
<accession>A0A1G2CWY2</accession>
<dbReference type="InterPro" id="IPR036365">
    <property type="entry name" value="PGBD-like_sf"/>
</dbReference>